<feature type="transmembrane region" description="Helical" evidence="6">
    <location>
        <begin position="135"/>
        <end position="159"/>
    </location>
</feature>
<evidence type="ECO:0000256" key="3">
    <source>
        <dbReference type="ARBA" id="ARBA00022692"/>
    </source>
</evidence>
<evidence type="ECO:0000313" key="7">
    <source>
        <dbReference type="EMBL" id="MPN07553.1"/>
    </source>
</evidence>
<dbReference type="GO" id="GO:0055085">
    <property type="term" value="P:transmembrane transport"/>
    <property type="evidence" value="ECO:0007669"/>
    <property type="project" value="InterPro"/>
</dbReference>
<comment type="similarity">
    <text evidence="2">Belongs to the ABC-3 integral membrane protein family.</text>
</comment>
<dbReference type="Pfam" id="PF00950">
    <property type="entry name" value="ABC-3"/>
    <property type="match status" value="1"/>
</dbReference>
<protein>
    <recommendedName>
        <fullName evidence="8">Manganese transport system membrane protein MntB</fullName>
    </recommendedName>
</protein>
<feature type="transmembrane region" description="Helical" evidence="6">
    <location>
        <begin position="84"/>
        <end position="105"/>
    </location>
</feature>
<evidence type="ECO:0000256" key="5">
    <source>
        <dbReference type="ARBA" id="ARBA00023136"/>
    </source>
</evidence>
<comment type="subcellular location">
    <subcellularLocation>
        <location evidence="1">Membrane</location>
        <topology evidence="1">Multi-pass membrane protein</topology>
    </subcellularLocation>
</comment>
<dbReference type="PANTHER" id="PTHR30477">
    <property type="entry name" value="ABC-TRANSPORTER METAL-BINDING PROTEIN"/>
    <property type="match status" value="1"/>
</dbReference>
<dbReference type="PANTHER" id="PTHR30477:SF18">
    <property type="entry name" value="METAL TRANSPORT SYSTEM MEMBRANE PROTEIN CT_417-RELATED"/>
    <property type="match status" value="1"/>
</dbReference>
<feature type="transmembrane region" description="Helical" evidence="6">
    <location>
        <begin position="55"/>
        <end position="78"/>
    </location>
</feature>
<dbReference type="Gene3D" id="1.10.3470.10">
    <property type="entry name" value="ABC transporter involved in vitamin B12 uptake, BtuC"/>
    <property type="match status" value="1"/>
</dbReference>
<keyword evidence="5 6" id="KW-0472">Membrane</keyword>
<comment type="caution">
    <text evidence="7">The sequence shown here is derived from an EMBL/GenBank/DDBJ whole genome shotgun (WGS) entry which is preliminary data.</text>
</comment>
<feature type="transmembrane region" description="Helical" evidence="6">
    <location>
        <begin position="112"/>
        <end position="129"/>
    </location>
</feature>
<dbReference type="InterPro" id="IPR001626">
    <property type="entry name" value="ABC_TroCD"/>
</dbReference>
<evidence type="ECO:0000256" key="6">
    <source>
        <dbReference type="SAM" id="Phobius"/>
    </source>
</evidence>
<feature type="transmembrane region" description="Helical" evidence="6">
    <location>
        <begin position="25"/>
        <end position="43"/>
    </location>
</feature>
<gene>
    <name evidence="7" type="ORF">SDC9_154824</name>
</gene>
<keyword evidence="4 6" id="KW-1133">Transmembrane helix</keyword>
<dbReference type="SUPFAM" id="SSF81345">
    <property type="entry name" value="ABC transporter involved in vitamin B12 uptake, BtuC"/>
    <property type="match status" value="1"/>
</dbReference>
<sequence length="180" mass="20079">MMPGYPPDITSYLFGSILTVTKTDLYLMVCLTLIVFLVIATFYHTWTAYLFDEEFAFIIGIKTMMLEYLLLVLIAMTVVVLIRVAGIILVLALLTAPAAIAAFFTRRLKARMILSVILGCIFCITGLWASYTLNIASGAAIVILSVACYFVVYLAWLLYDGIRKKKLLTVCKIETNHLKG</sequence>
<evidence type="ECO:0000256" key="1">
    <source>
        <dbReference type="ARBA" id="ARBA00004141"/>
    </source>
</evidence>
<evidence type="ECO:0000256" key="2">
    <source>
        <dbReference type="ARBA" id="ARBA00008034"/>
    </source>
</evidence>
<name>A0A645F4R3_9ZZZZ</name>
<evidence type="ECO:0008006" key="8">
    <source>
        <dbReference type="Google" id="ProtNLM"/>
    </source>
</evidence>
<dbReference type="GO" id="GO:0010043">
    <property type="term" value="P:response to zinc ion"/>
    <property type="evidence" value="ECO:0007669"/>
    <property type="project" value="TreeGrafter"/>
</dbReference>
<keyword evidence="3 6" id="KW-0812">Transmembrane</keyword>
<accession>A0A645F4R3</accession>
<proteinExistence type="inferred from homology"/>
<dbReference type="AlphaFoldDB" id="A0A645F4R3"/>
<dbReference type="GO" id="GO:0043190">
    <property type="term" value="C:ATP-binding cassette (ABC) transporter complex"/>
    <property type="evidence" value="ECO:0007669"/>
    <property type="project" value="InterPro"/>
</dbReference>
<evidence type="ECO:0000256" key="4">
    <source>
        <dbReference type="ARBA" id="ARBA00022989"/>
    </source>
</evidence>
<reference evidence="7" key="1">
    <citation type="submission" date="2019-08" db="EMBL/GenBank/DDBJ databases">
        <authorList>
            <person name="Kucharzyk K."/>
            <person name="Murdoch R.W."/>
            <person name="Higgins S."/>
            <person name="Loffler F."/>
        </authorList>
    </citation>
    <scope>NUCLEOTIDE SEQUENCE</scope>
</reference>
<dbReference type="EMBL" id="VSSQ01053530">
    <property type="protein sequence ID" value="MPN07553.1"/>
    <property type="molecule type" value="Genomic_DNA"/>
</dbReference>
<dbReference type="InterPro" id="IPR037294">
    <property type="entry name" value="ABC_BtuC-like"/>
</dbReference>
<organism evidence="7">
    <name type="scientific">bioreactor metagenome</name>
    <dbReference type="NCBI Taxonomy" id="1076179"/>
    <lineage>
        <taxon>unclassified sequences</taxon>
        <taxon>metagenomes</taxon>
        <taxon>ecological metagenomes</taxon>
    </lineage>
</organism>